<evidence type="ECO:0000313" key="1">
    <source>
        <dbReference type="EMBL" id="EDS14888.1"/>
    </source>
</evidence>
<dbReference type="HOGENOM" id="CLU_3247526_0_0_10"/>
<dbReference type="EMBL" id="ABFZ02000020">
    <property type="protein sequence ID" value="EDS14888.1"/>
    <property type="molecule type" value="Genomic_DNA"/>
</dbReference>
<gene>
    <name evidence="1" type="ORF">BACSTE_02577</name>
</gene>
<proteinExistence type="predicted"/>
<protein>
    <submittedName>
        <fullName evidence="1">Uncharacterized protein</fullName>
    </submittedName>
</protein>
<dbReference type="Proteomes" id="UP000004713">
    <property type="component" value="Unassembled WGS sequence"/>
</dbReference>
<comment type="caution">
    <text evidence="1">The sequence shown here is derived from an EMBL/GenBank/DDBJ whole genome shotgun (WGS) entry which is preliminary data.</text>
</comment>
<organism evidence="1 2">
    <name type="scientific">Bacteroides stercoris ATCC 43183</name>
    <dbReference type="NCBI Taxonomy" id="449673"/>
    <lineage>
        <taxon>Bacteria</taxon>
        <taxon>Pseudomonadati</taxon>
        <taxon>Bacteroidota</taxon>
        <taxon>Bacteroidia</taxon>
        <taxon>Bacteroidales</taxon>
        <taxon>Bacteroidaceae</taxon>
        <taxon>Bacteroides</taxon>
    </lineage>
</organism>
<reference evidence="1 2" key="1">
    <citation type="submission" date="2007-11" db="EMBL/GenBank/DDBJ databases">
        <title>Draft genome sequence of Bacteroides stercoris(ATCC 43183).</title>
        <authorList>
            <person name="Sudarsanam P."/>
            <person name="Ley R."/>
            <person name="Guruge J."/>
            <person name="Turnbaugh P.J."/>
            <person name="Mahowald M."/>
            <person name="Liep D."/>
            <person name="Gordon J."/>
        </authorList>
    </citation>
    <scope>NUCLEOTIDE SEQUENCE [LARGE SCALE GENOMIC DNA]</scope>
    <source>
        <strain evidence="1 2">ATCC 43183</strain>
    </source>
</reference>
<accession>B0NSW2</accession>
<sequence length="42" mass="4812">MGRSGGIARPLSYSVDCSGFMRFFQTFALSLRFEKIEFEESI</sequence>
<evidence type="ECO:0000313" key="2">
    <source>
        <dbReference type="Proteomes" id="UP000004713"/>
    </source>
</evidence>
<name>B0NSW2_BACSE</name>
<dbReference type="AlphaFoldDB" id="B0NSW2"/>
<reference evidence="1 2" key="2">
    <citation type="submission" date="2007-11" db="EMBL/GenBank/DDBJ databases">
        <authorList>
            <person name="Fulton L."/>
            <person name="Clifton S."/>
            <person name="Fulton B."/>
            <person name="Xu J."/>
            <person name="Minx P."/>
            <person name="Pepin K.H."/>
            <person name="Johnson M."/>
            <person name="Thiruvilangam P."/>
            <person name="Bhonagiri V."/>
            <person name="Nash W.E."/>
            <person name="Mardis E.R."/>
            <person name="Wilson R.K."/>
        </authorList>
    </citation>
    <scope>NUCLEOTIDE SEQUENCE [LARGE SCALE GENOMIC DNA]</scope>
    <source>
        <strain evidence="1 2">ATCC 43183</strain>
    </source>
</reference>